<gene>
    <name evidence="1" type="ORF">SAMN05444362_11613</name>
</gene>
<accession>A0A1M5HBI9</accession>
<evidence type="ECO:0000313" key="2">
    <source>
        <dbReference type="Proteomes" id="UP000184480"/>
    </source>
</evidence>
<keyword evidence="2" id="KW-1185">Reference proteome</keyword>
<proteinExistence type="predicted"/>
<dbReference type="STRING" id="1346286.SAMN05444362_11613"/>
<evidence type="ECO:0000313" key="1">
    <source>
        <dbReference type="EMBL" id="SHG13350.1"/>
    </source>
</evidence>
<dbReference type="EMBL" id="FQUC01000016">
    <property type="protein sequence ID" value="SHG13350.1"/>
    <property type="molecule type" value="Genomic_DNA"/>
</dbReference>
<reference evidence="2" key="1">
    <citation type="submission" date="2016-11" db="EMBL/GenBank/DDBJ databases">
        <authorList>
            <person name="Varghese N."/>
            <person name="Submissions S."/>
        </authorList>
    </citation>
    <scope>NUCLEOTIDE SEQUENCE [LARGE SCALE GENOMIC DNA]</scope>
    <source>
        <strain evidence="2">DSM 27370</strain>
    </source>
</reference>
<protein>
    <submittedName>
        <fullName evidence="1">Uncharacterized protein</fullName>
    </submittedName>
</protein>
<dbReference type="RefSeq" id="WP_062182885.1">
    <property type="nucleotide sequence ID" value="NZ_BBXL01000019.1"/>
</dbReference>
<sequence length="69" mass="8060">MIIEIKSNDTTFIFNDSLKWEQQASETLNYVSDNAEEIPSDTCTLYKLEETTISIFNNRYFAITQNNIE</sequence>
<dbReference type="AlphaFoldDB" id="A0A1M5HBI9"/>
<dbReference type="Proteomes" id="UP000184480">
    <property type="component" value="Unassembled WGS sequence"/>
</dbReference>
<organism evidence="1 2">
    <name type="scientific">Dysgonomonas macrotermitis</name>
    <dbReference type="NCBI Taxonomy" id="1346286"/>
    <lineage>
        <taxon>Bacteria</taxon>
        <taxon>Pseudomonadati</taxon>
        <taxon>Bacteroidota</taxon>
        <taxon>Bacteroidia</taxon>
        <taxon>Bacteroidales</taxon>
        <taxon>Dysgonomonadaceae</taxon>
        <taxon>Dysgonomonas</taxon>
    </lineage>
</organism>
<name>A0A1M5HBI9_9BACT</name>